<dbReference type="PROSITE" id="PS51257">
    <property type="entry name" value="PROKAR_LIPOPROTEIN"/>
    <property type="match status" value="1"/>
</dbReference>
<organism evidence="2 3">
    <name type="scientific">Mesorhizobium marinum</name>
    <dbReference type="NCBI Taxonomy" id="3228790"/>
    <lineage>
        <taxon>Bacteria</taxon>
        <taxon>Pseudomonadati</taxon>
        <taxon>Pseudomonadota</taxon>
        <taxon>Alphaproteobacteria</taxon>
        <taxon>Hyphomicrobiales</taxon>
        <taxon>Phyllobacteriaceae</taxon>
        <taxon>Mesorhizobium</taxon>
    </lineage>
</organism>
<proteinExistence type="predicted"/>
<dbReference type="Proteomes" id="UP001556196">
    <property type="component" value="Unassembled WGS sequence"/>
</dbReference>
<feature type="region of interest" description="Disordered" evidence="1">
    <location>
        <begin position="21"/>
        <end position="74"/>
    </location>
</feature>
<feature type="compositionally biased region" description="Basic and acidic residues" evidence="1">
    <location>
        <begin position="49"/>
        <end position="74"/>
    </location>
</feature>
<dbReference type="RefSeq" id="WP_367722304.1">
    <property type="nucleotide sequence ID" value="NZ_JBFOCI010000001.1"/>
</dbReference>
<accession>A0ABV3QXJ9</accession>
<evidence type="ECO:0000256" key="1">
    <source>
        <dbReference type="SAM" id="MobiDB-lite"/>
    </source>
</evidence>
<feature type="compositionally biased region" description="Low complexity" evidence="1">
    <location>
        <begin position="28"/>
        <end position="38"/>
    </location>
</feature>
<evidence type="ECO:0000313" key="3">
    <source>
        <dbReference type="Proteomes" id="UP001556196"/>
    </source>
</evidence>
<sequence>MLRPYLTTSVALLALALAGCSDEEKSAANEPPAQEAPAEPAPQPAEPSPQERMDEAAKQLRDAARQAGEAAREGADALLQQGREALKDAGPALDRANEIASQIGQSMQEIAERAGRDFDTAIADLEKRLNEAGVVTRPDQGDPAARLSPPDQLRADTRAAAQAHSAGIGPAYVGVWALNPGECGRIDRDAVENFAVITPTTIRRAEAACNFAATEMTEGSATVTANCIAEGEQEERQITFSMPSEDSLSIQTAPVSITVQFVRCHLP</sequence>
<keyword evidence="3" id="KW-1185">Reference proteome</keyword>
<evidence type="ECO:0000313" key="2">
    <source>
        <dbReference type="EMBL" id="MEW9805263.1"/>
    </source>
</evidence>
<name>A0ABV3QXJ9_9HYPH</name>
<protein>
    <submittedName>
        <fullName evidence="2">Uncharacterized protein</fullName>
    </submittedName>
</protein>
<comment type="caution">
    <text evidence="2">The sequence shown here is derived from an EMBL/GenBank/DDBJ whole genome shotgun (WGS) entry which is preliminary data.</text>
</comment>
<dbReference type="EMBL" id="JBFOCI010000001">
    <property type="protein sequence ID" value="MEW9805263.1"/>
    <property type="molecule type" value="Genomic_DNA"/>
</dbReference>
<reference evidence="2 3" key="1">
    <citation type="submission" date="2024-06" db="EMBL/GenBank/DDBJ databases">
        <authorList>
            <person name="Tuo L."/>
        </authorList>
    </citation>
    <scope>NUCLEOTIDE SEQUENCE [LARGE SCALE GENOMIC DNA]</scope>
    <source>
        <strain evidence="2 3">ZMM04-5</strain>
    </source>
</reference>
<gene>
    <name evidence="2" type="ORF">ABUE31_04580</name>
</gene>